<sequence length="367" mass="42676">MTYFRKWLHKNIFPDVHESVRRSIALDNIHNLREISIGVILVESVILSLFILQNRHSLNLYLESILSVAFCILVSVYVAVHLTRLKENPEKAAGPLVWENHLLILYFIVLSLWGMVASRRHYIEGSQMITFFIVELVITCFVAMPPKVSFPLLLSVHILFYILIYKVDRAANLNSFNYFAMVFLMWLGTVVRYRTQVKNVTQRLEVERLNRKLDELSKSDPLTGLGNRLAVRNDFPEITGNDVAVMMSDIDYFKRFNDQMGHETGDLILKEVSRQLKEIFPSKSCYRYGGDEFLVIMTNVTAEDFNKRVDKWLLDVQKMQLKGIDLPLRCSAGFITGHPETSQELRDLIHAADQRLYEEKRIHHCHE</sequence>
<dbReference type="Pfam" id="PF00990">
    <property type="entry name" value="GGDEF"/>
    <property type="match status" value="1"/>
</dbReference>
<dbReference type="PANTHER" id="PTHR45138:SF9">
    <property type="entry name" value="DIGUANYLATE CYCLASE DGCM-RELATED"/>
    <property type="match status" value="1"/>
</dbReference>
<dbReference type="AlphaFoldDB" id="A0A6A8MD63"/>
<name>A0A6A8MD63_9FIRM</name>
<dbReference type="PROSITE" id="PS50887">
    <property type="entry name" value="GGDEF"/>
    <property type="match status" value="1"/>
</dbReference>
<gene>
    <name evidence="3" type="ORF">FYJ66_08700</name>
</gene>
<dbReference type="SUPFAM" id="SSF55073">
    <property type="entry name" value="Nucleotide cyclase"/>
    <property type="match status" value="1"/>
</dbReference>
<reference evidence="3" key="1">
    <citation type="submission" date="2019-09" db="EMBL/GenBank/DDBJ databases">
        <title>In-depth cultivation of the pig gut microbiome towards novel bacterial diversity and tailored functional studies.</title>
        <authorList>
            <person name="Wylensek D."/>
            <person name="Hitch T.C.A."/>
            <person name="Clavel T."/>
        </authorList>
    </citation>
    <scope>NUCLEOTIDE SEQUENCE</scope>
    <source>
        <strain evidence="3">RF-744-FAT-WT-3</strain>
    </source>
</reference>
<feature type="transmembrane region" description="Helical" evidence="1">
    <location>
        <begin position="35"/>
        <end position="53"/>
    </location>
</feature>
<feature type="transmembrane region" description="Helical" evidence="1">
    <location>
        <begin position="176"/>
        <end position="193"/>
    </location>
</feature>
<dbReference type="GO" id="GO:0052621">
    <property type="term" value="F:diguanylate cyclase activity"/>
    <property type="evidence" value="ECO:0007669"/>
    <property type="project" value="TreeGrafter"/>
</dbReference>
<dbReference type="SMART" id="SM00267">
    <property type="entry name" value="GGDEF"/>
    <property type="match status" value="1"/>
</dbReference>
<feature type="transmembrane region" description="Helical" evidence="1">
    <location>
        <begin position="60"/>
        <end position="80"/>
    </location>
</feature>
<dbReference type="Gene3D" id="3.30.70.270">
    <property type="match status" value="1"/>
</dbReference>
<accession>A0A6A8MD63</accession>
<feature type="domain" description="GGDEF" evidence="2">
    <location>
        <begin position="241"/>
        <end position="367"/>
    </location>
</feature>
<dbReference type="InterPro" id="IPR050469">
    <property type="entry name" value="Diguanylate_Cyclase"/>
</dbReference>
<feature type="transmembrane region" description="Helical" evidence="1">
    <location>
        <begin position="150"/>
        <end position="167"/>
    </location>
</feature>
<feature type="transmembrane region" description="Helical" evidence="1">
    <location>
        <begin position="100"/>
        <end position="116"/>
    </location>
</feature>
<protein>
    <submittedName>
        <fullName evidence="3">Diguanylate cyclase</fullName>
    </submittedName>
</protein>
<dbReference type="EMBL" id="VUNB01000007">
    <property type="protein sequence ID" value="MST69656.1"/>
    <property type="molecule type" value="Genomic_DNA"/>
</dbReference>
<evidence type="ECO:0000256" key="1">
    <source>
        <dbReference type="SAM" id="Phobius"/>
    </source>
</evidence>
<evidence type="ECO:0000259" key="2">
    <source>
        <dbReference type="PROSITE" id="PS50887"/>
    </source>
</evidence>
<keyword evidence="1" id="KW-0812">Transmembrane</keyword>
<evidence type="ECO:0000313" key="3">
    <source>
        <dbReference type="EMBL" id="MST69656.1"/>
    </source>
</evidence>
<organism evidence="3">
    <name type="scientific">Baileyella intestinalis</name>
    <dbReference type="NCBI Taxonomy" id="2606709"/>
    <lineage>
        <taxon>Bacteria</taxon>
        <taxon>Bacillati</taxon>
        <taxon>Bacillota</taxon>
        <taxon>Clostridia</taxon>
        <taxon>Peptostreptococcales</taxon>
        <taxon>Anaerovoracaceae</taxon>
        <taxon>Baileyella</taxon>
    </lineage>
</organism>
<dbReference type="InterPro" id="IPR000160">
    <property type="entry name" value="GGDEF_dom"/>
</dbReference>
<dbReference type="InterPro" id="IPR029787">
    <property type="entry name" value="Nucleotide_cyclase"/>
</dbReference>
<dbReference type="RefSeq" id="WP_154573118.1">
    <property type="nucleotide sequence ID" value="NZ_VUNB01000007.1"/>
</dbReference>
<keyword evidence="1" id="KW-1133">Transmembrane helix</keyword>
<dbReference type="CDD" id="cd01949">
    <property type="entry name" value="GGDEF"/>
    <property type="match status" value="1"/>
</dbReference>
<comment type="caution">
    <text evidence="3">The sequence shown here is derived from an EMBL/GenBank/DDBJ whole genome shotgun (WGS) entry which is preliminary data.</text>
</comment>
<dbReference type="NCBIfam" id="TIGR00254">
    <property type="entry name" value="GGDEF"/>
    <property type="match status" value="1"/>
</dbReference>
<dbReference type="InterPro" id="IPR043128">
    <property type="entry name" value="Rev_trsase/Diguanyl_cyclase"/>
</dbReference>
<proteinExistence type="predicted"/>
<keyword evidence="1" id="KW-0472">Membrane</keyword>
<dbReference type="PANTHER" id="PTHR45138">
    <property type="entry name" value="REGULATORY COMPONENTS OF SENSORY TRANSDUCTION SYSTEM"/>
    <property type="match status" value="1"/>
</dbReference>